<accession>A0A0P1MSS9</accession>
<dbReference type="OrthoDB" id="9811614at2"/>
<evidence type="ECO:0000313" key="1">
    <source>
        <dbReference type="EMBL" id="CUS98761.1"/>
    </source>
</evidence>
<protein>
    <recommendedName>
        <fullName evidence="3">Type II restriction enzyme</fullName>
    </recommendedName>
</protein>
<evidence type="ECO:0008006" key="3">
    <source>
        <dbReference type="Google" id="ProtNLM"/>
    </source>
</evidence>
<dbReference type="AlphaFoldDB" id="A0A0P1MSS9"/>
<organism evidence="1 2">
    <name type="scientific">Candidatus Chryseopegocella kryptomonas</name>
    <dbReference type="NCBI Taxonomy" id="1633643"/>
    <lineage>
        <taxon>Bacteria</taxon>
        <taxon>Pseudomonadati</taxon>
        <taxon>Candidatus Kryptoniota</taxon>
        <taxon>Candidatus Chryseopegocella</taxon>
    </lineage>
</organism>
<evidence type="ECO:0000313" key="2">
    <source>
        <dbReference type="Proteomes" id="UP000199197"/>
    </source>
</evidence>
<gene>
    <name evidence="1" type="ORF">JGI23_00552</name>
</gene>
<keyword evidence="2" id="KW-1185">Reference proteome</keyword>
<dbReference type="Proteomes" id="UP000199197">
    <property type="component" value="Unassembled WGS sequence"/>
</dbReference>
<name>A0A0P1MSS9_9BACT</name>
<dbReference type="RefSeq" id="WP_092348117.1">
    <property type="nucleotide sequence ID" value="NZ_CZVW01000004.1"/>
</dbReference>
<sequence>MKQERIKEVIAYYNEIVGNVEARAQEEELRAYGGLIRSEKGSLVERIGKALVRIAWEDVLKQESDRLKFLSRKFKIPMKIEYIDRIEDPELKNYIRKNLNKFYYEYKPDISVAIDGVIVMFFECKSYTENAMFKRILVDFTLLKTIFPTAKFFLLQLESQLGGDFSKLGSKTYGSPQTHTLLSYFDIDIEIVTLLKGERKVDKPIHKPKFFKPLTKKALLNAITKISEALKPWQK</sequence>
<proteinExistence type="predicted"/>
<reference evidence="2" key="1">
    <citation type="submission" date="2015-11" db="EMBL/GenBank/DDBJ databases">
        <authorList>
            <person name="Varghese N."/>
        </authorList>
    </citation>
    <scope>NUCLEOTIDE SEQUENCE [LARGE SCALE GENOMIC DNA]</scope>
    <source>
        <strain evidence="2">JGI-23</strain>
    </source>
</reference>
<dbReference type="EMBL" id="CZVW01000004">
    <property type="protein sequence ID" value="CUS98761.1"/>
    <property type="molecule type" value="Genomic_DNA"/>
</dbReference>